<dbReference type="GO" id="GO:0061630">
    <property type="term" value="F:ubiquitin protein ligase activity"/>
    <property type="evidence" value="ECO:0007669"/>
    <property type="project" value="UniProtKB-EC"/>
</dbReference>
<dbReference type="GO" id="GO:0000209">
    <property type="term" value="P:protein polyubiquitination"/>
    <property type="evidence" value="ECO:0007669"/>
    <property type="project" value="InterPro"/>
</dbReference>
<evidence type="ECO:0000256" key="3">
    <source>
        <dbReference type="ARBA" id="ARBA00012485"/>
    </source>
</evidence>
<evidence type="ECO:0000256" key="1">
    <source>
        <dbReference type="ARBA" id="ARBA00000885"/>
    </source>
</evidence>
<dbReference type="Proteomes" id="UP000494165">
    <property type="component" value="Unassembled WGS sequence"/>
</dbReference>
<feature type="active site" description="Glycyl thioester intermediate" evidence="13">
    <location>
        <position position="965"/>
    </location>
</feature>
<dbReference type="FunFam" id="3.90.1750.10:FF:000014">
    <property type="entry name" value="Putative Ubiquitin-protein ligase E3C"/>
    <property type="match status" value="1"/>
</dbReference>
<keyword evidence="14" id="KW-0175">Coiled coil</keyword>
<dbReference type="FunFam" id="3.30.2410.10:FF:000011">
    <property type="entry name" value="Putative Ubiquitin-protein ligase E3C"/>
    <property type="match status" value="1"/>
</dbReference>
<dbReference type="Gene3D" id="3.30.2160.10">
    <property type="entry name" value="Hect, E3 ligase catalytic domain"/>
    <property type="match status" value="1"/>
</dbReference>
<protein>
    <recommendedName>
        <fullName evidence="10">Ubiquitin-protein ligase E3C</fullName>
        <ecNumber evidence="3">2.3.2.26</ecNumber>
    </recommendedName>
    <alternativeName>
        <fullName evidence="11">HECT-type ubiquitin transferase E3C</fullName>
    </alternativeName>
    <alternativeName>
        <fullName evidence="12">RTA-associated ubiquitin ligase</fullName>
    </alternativeName>
</protein>
<keyword evidence="5" id="KW-0808">Transferase</keyword>
<evidence type="ECO:0000256" key="6">
    <source>
        <dbReference type="ARBA" id="ARBA00022786"/>
    </source>
</evidence>
<evidence type="ECO:0000256" key="13">
    <source>
        <dbReference type="PROSITE-ProRule" id="PRU00104"/>
    </source>
</evidence>
<dbReference type="EC" id="2.3.2.26" evidence="3"/>
<dbReference type="OrthoDB" id="8068875at2759"/>
<dbReference type="Gene3D" id="3.30.2410.10">
    <property type="entry name" value="Hect, E3 ligase catalytic domain"/>
    <property type="match status" value="1"/>
</dbReference>
<dbReference type="PANTHER" id="PTHR45700:SF2">
    <property type="entry name" value="UBIQUITIN-PROTEIN LIGASE E3C"/>
    <property type="match status" value="1"/>
</dbReference>
<organism evidence="16 17">
    <name type="scientific">Cloeon dipterum</name>
    <dbReference type="NCBI Taxonomy" id="197152"/>
    <lineage>
        <taxon>Eukaryota</taxon>
        <taxon>Metazoa</taxon>
        <taxon>Ecdysozoa</taxon>
        <taxon>Arthropoda</taxon>
        <taxon>Hexapoda</taxon>
        <taxon>Insecta</taxon>
        <taxon>Pterygota</taxon>
        <taxon>Palaeoptera</taxon>
        <taxon>Ephemeroptera</taxon>
        <taxon>Pisciforma</taxon>
        <taxon>Baetidae</taxon>
        <taxon>Cloeon</taxon>
    </lineage>
</organism>
<name>A0A8S1CEJ4_9INSE</name>
<keyword evidence="17" id="KW-1185">Reference proteome</keyword>
<dbReference type="Pfam" id="PF00632">
    <property type="entry name" value="HECT"/>
    <property type="match status" value="1"/>
</dbReference>
<evidence type="ECO:0000256" key="10">
    <source>
        <dbReference type="ARBA" id="ARBA00067506"/>
    </source>
</evidence>
<dbReference type="FunFam" id="3.90.1750.10:FF:000026">
    <property type="entry name" value="E3 ubiquitin-protein ligase HACE1"/>
    <property type="match status" value="1"/>
</dbReference>
<evidence type="ECO:0000256" key="8">
    <source>
        <dbReference type="ARBA" id="ARBA00061050"/>
    </source>
</evidence>
<keyword evidence="6 13" id="KW-0833">Ubl conjugation pathway</keyword>
<evidence type="ECO:0000256" key="4">
    <source>
        <dbReference type="ARBA" id="ARBA00022499"/>
    </source>
</evidence>
<dbReference type="FunFam" id="3.30.2160.10:FF:000002">
    <property type="entry name" value="Putative Ubiquitin-protein ligase E3C"/>
    <property type="match status" value="1"/>
</dbReference>
<evidence type="ECO:0000259" key="15">
    <source>
        <dbReference type="PROSITE" id="PS50237"/>
    </source>
</evidence>
<evidence type="ECO:0000256" key="11">
    <source>
        <dbReference type="ARBA" id="ARBA00077269"/>
    </source>
</evidence>
<dbReference type="PANTHER" id="PTHR45700">
    <property type="entry name" value="UBIQUITIN-PROTEIN LIGASE E3C"/>
    <property type="match status" value="1"/>
</dbReference>
<evidence type="ECO:0000256" key="5">
    <source>
        <dbReference type="ARBA" id="ARBA00022679"/>
    </source>
</evidence>
<dbReference type="EMBL" id="CADEPI010000013">
    <property type="protein sequence ID" value="CAB3363709.1"/>
    <property type="molecule type" value="Genomic_DNA"/>
</dbReference>
<dbReference type="GO" id="GO:0009966">
    <property type="term" value="P:regulation of signal transduction"/>
    <property type="evidence" value="ECO:0007669"/>
    <property type="project" value="UniProtKB-ARBA"/>
</dbReference>
<dbReference type="SUPFAM" id="SSF56204">
    <property type="entry name" value="Hect, E3 ligase catalytic domain"/>
    <property type="match status" value="1"/>
</dbReference>
<comment type="catalytic activity">
    <reaction evidence="1">
        <text>S-ubiquitinyl-[E2 ubiquitin-conjugating enzyme]-L-cysteine + [acceptor protein]-L-lysine = [E2 ubiquitin-conjugating enzyme]-L-cysteine + N(6)-ubiquitinyl-[acceptor protein]-L-lysine.</text>
        <dbReference type="EC" id="2.3.2.26"/>
    </reaction>
</comment>
<dbReference type="PROSITE" id="PS50237">
    <property type="entry name" value="HECT"/>
    <property type="match status" value="1"/>
</dbReference>
<dbReference type="SMART" id="SM00119">
    <property type="entry name" value="HECTc"/>
    <property type="match status" value="1"/>
</dbReference>
<comment type="pathway">
    <text evidence="2">Protein modification; protein ubiquitination.</text>
</comment>
<proteinExistence type="inferred from homology"/>
<comment type="subunit">
    <text evidence="9">Interacts with 26S proteasomes. Interacts (via the HECT domain) with UBE2D1 and, less efficiently, with UBE2L3.</text>
</comment>
<dbReference type="InterPro" id="IPR044611">
    <property type="entry name" value="E3A/B/C-like"/>
</dbReference>
<evidence type="ECO:0000256" key="7">
    <source>
        <dbReference type="ARBA" id="ARBA00022843"/>
    </source>
</evidence>
<comment type="similarity">
    <text evidence="8">Belongs to the UBE3C family.</text>
</comment>
<keyword evidence="4" id="KW-1017">Isopeptide bond</keyword>
<evidence type="ECO:0000256" key="2">
    <source>
        <dbReference type="ARBA" id="ARBA00004906"/>
    </source>
</evidence>
<evidence type="ECO:0000313" key="17">
    <source>
        <dbReference type="Proteomes" id="UP000494165"/>
    </source>
</evidence>
<feature type="domain" description="HECT" evidence="15">
    <location>
        <begin position="657"/>
        <end position="997"/>
    </location>
</feature>
<evidence type="ECO:0000256" key="9">
    <source>
        <dbReference type="ARBA" id="ARBA00063372"/>
    </source>
</evidence>
<dbReference type="GO" id="GO:0006511">
    <property type="term" value="P:ubiquitin-dependent protein catabolic process"/>
    <property type="evidence" value="ECO:0007669"/>
    <property type="project" value="TreeGrafter"/>
</dbReference>
<dbReference type="InterPro" id="IPR035983">
    <property type="entry name" value="Hect_E3_ubiquitin_ligase"/>
</dbReference>
<dbReference type="PROSITE" id="PS50096">
    <property type="entry name" value="IQ"/>
    <property type="match status" value="1"/>
</dbReference>
<evidence type="ECO:0000256" key="12">
    <source>
        <dbReference type="ARBA" id="ARBA00081642"/>
    </source>
</evidence>
<comment type="caution">
    <text evidence="16">The sequence shown here is derived from an EMBL/GenBank/DDBJ whole genome shotgun (WGS) entry which is preliminary data.</text>
</comment>
<gene>
    <name evidence="16" type="ORF">CLODIP_2_CD09914</name>
</gene>
<keyword evidence="7" id="KW-0832">Ubl conjugation</keyword>
<feature type="coiled-coil region" evidence="14">
    <location>
        <begin position="23"/>
        <end position="50"/>
    </location>
</feature>
<dbReference type="CDD" id="cd00078">
    <property type="entry name" value="HECTc"/>
    <property type="match status" value="1"/>
</dbReference>
<dbReference type="Gene3D" id="3.90.1750.10">
    <property type="entry name" value="Hect, E3 ligase catalytic domains"/>
    <property type="match status" value="1"/>
</dbReference>
<dbReference type="InterPro" id="IPR000569">
    <property type="entry name" value="HECT_dom"/>
</dbReference>
<evidence type="ECO:0000256" key="14">
    <source>
        <dbReference type="SAM" id="Coils"/>
    </source>
</evidence>
<accession>A0A8S1CEJ4</accession>
<reference evidence="16 17" key="1">
    <citation type="submission" date="2020-04" db="EMBL/GenBank/DDBJ databases">
        <authorList>
            <person name="Alioto T."/>
            <person name="Alioto T."/>
            <person name="Gomez Garrido J."/>
        </authorList>
    </citation>
    <scope>NUCLEOTIDE SEQUENCE [LARGE SCALE GENOMIC DNA]</scope>
</reference>
<evidence type="ECO:0000313" key="16">
    <source>
        <dbReference type="EMBL" id="CAB3363709.1"/>
    </source>
</evidence>
<dbReference type="AlphaFoldDB" id="A0A8S1CEJ4"/>
<sequence length="997" mass="114301">MFNGDFRRKPEQNLGGYGRSRQRDALLERVQAERAKREEQRKKLAAAIELQSFVRGCLVRERSRRAQRLEFDELVKKRPDDLDKLVRQLLFFYKHAEDSQRFTWLCKELLKQQPSILSWCESSNEWKWRLRRLLRVALVQMTEKECNIAIPLRLLEVFINKLSGQHTFLYLTKRGYFKQLRHLFECRVPPMMEGSPIAPISLCLLDLLKAPIFLQERDRQYSDCILSHLAKEFLVAPLTDPMRLFILPKLAPGFPLYEFSRVLQSLPSSLTLLYSLLKLEDVHSQPSSSEDVLSHLVALGHLTDQLQPVSEDDDEEPKKSSWLANECLALLNEDWRVNRLLASMEVEDSSGELQKSICTLCHHLLLAHKQAVNNYRILYTLAFRPAFLRNVWLTLTNTYRASDYQSQALLLRVLARGLELSSAEICALVPPLAVFCSLFSLLLLTLHDSEFWGESQGGNSMPFTVPELIPLSTEMKGVCLGLIRLAFPESRMQVRAEYLNVVRPNHQSKSTNTSIWRHLFNVSVDLLRALHARDTRRSFCPDDHWIAQGVIVPGLGLSKLNMRHSYKPFKRLLTFDPLNLDQGPPLSTSEIRQMAILQEMPFVVAFQQRVLLFQTLVLQEKDEHQATAAFLSGPQIQIVVRRNYLYEDAFEKLSPENEPEIRSKMRVQLVNTAGLDEAGVDGGGVFREFLSELLKTAFDPNRGFFRMTADNQLYPNPSVHMLIDNFQQHYFFIGRMLGKALFENLLVELPMAEFFLSKLVGGTKSDVSVHQLASLDPVMYKNLIYLKGYDNEEDVTDLNLDFTVVNNELGESKVEELKPGGSTIGVTLANRIEYIHLIADYKLNKQIRAQCNAFKQGLADVIPLEWLQMFDYKEFQVLISGAQIPVNINDLRAHTQYTGGYSQDHPTIGSFWRAVETFNDLQRRQLLKFVTSCSRPPLLGFKELYPPFCIQMAGTEERLPSASTCMNLLKLPQFKDEDTLKAKLLYAIQAGAGFELS</sequence>